<reference evidence="1" key="1">
    <citation type="submission" date="2023-07" db="EMBL/GenBank/DDBJ databases">
        <title>Sorghum-associated microbial communities from plants grown in Nebraska, USA.</title>
        <authorList>
            <person name="Schachtman D."/>
        </authorList>
    </citation>
    <scope>NUCLEOTIDE SEQUENCE</scope>
    <source>
        <strain evidence="1">BE46</strain>
    </source>
</reference>
<dbReference type="EMBL" id="JAVDSD010000008">
    <property type="protein sequence ID" value="MDR6608761.1"/>
    <property type="molecule type" value="Genomic_DNA"/>
</dbReference>
<protein>
    <submittedName>
        <fullName evidence="1">Uncharacterized protein</fullName>
    </submittedName>
</protein>
<gene>
    <name evidence="1" type="ORF">J2X87_003848</name>
</gene>
<name>A0ACC6JR49_9PSED</name>
<evidence type="ECO:0000313" key="1">
    <source>
        <dbReference type="EMBL" id="MDR6608761.1"/>
    </source>
</evidence>
<dbReference type="Proteomes" id="UP001259420">
    <property type="component" value="Unassembled WGS sequence"/>
</dbReference>
<comment type="caution">
    <text evidence="1">The sequence shown here is derived from an EMBL/GenBank/DDBJ whole genome shotgun (WGS) entry which is preliminary data.</text>
</comment>
<organism evidence="1 2">
    <name type="scientific">Pseudomonas synxantha</name>
    <dbReference type="NCBI Taxonomy" id="47883"/>
    <lineage>
        <taxon>Bacteria</taxon>
        <taxon>Pseudomonadati</taxon>
        <taxon>Pseudomonadota</taxon>
        <taxon>Gammaproteobacteria</taxon>
        <taxon>Pseudomonadales</taxon>
        <taxon>Pseudomonadaceae</taxon>
        <taxon>Pseudomonas</taxon>
    </lineage>
</organism>
<proteinExistence type="predicted"/>
<evidence type="ECO:0000313" key="2">
    <source>
        <dbReference type="Proteomes" id="UP001259420"/>
    </source>
</evidence>
<sequence length="79" mass="8564">MMTRAAWRTAPPNASQLSNFSRDTLCSSCRAREAAFGCEAVVKSVIAVRQADRVSWTHDCYAAERRLAGSAAATDRITA</sequence>
<accession>A0ACC6JR49</accession>
<keyword evidence="2" id="KW-1185">Reference proteome</keyword>